<sequence length="335" mass="37923">MKNENKNIIKEINLNALRNALKHTKVASKPVLAKLTGLSVVTINSLINTLINNGEAIEDTVLPSNGGRPATSFRFNSEFSLALFIYMHEENGVDTAFINVSNLYGEIIEKLKIHVTDLKLESFDLLIEKMILKYPAIKVIAFGIPGVEINGKLLVDYEGLNNQPLTEHIRKKFSLPVIFENDINAVVYGYSYLKEAEDDECIVGIYFPDKYPPGAGIYFNGKVYKGRDGLAGEINNLPLGINWNEFDFNKEDINEIIIKIVLSFNCMYNPDTIVLYGRDIEESIREKVIERCNSEIQRAMVPEIVISKEINIDFEIGIKQIALKYLEPKLMIKNK</sequence>
<evidence type="ECO:0000313" key="3">
    <source>
        <dbReference type="Proteomes" id="UP001279681"/>
    </source>
</evidence>
<dbReference type="Gene3D" id="3.30.420.40">
    <property type="match status" value="2"/>
</dbReference>
<dbReference type="InterPro" id="IPR036388">
    <property type="entry name" value="WH-like_DNA-bd_sf"/>
</dbReference>
<dbReference type="Pfam" id="PF00480">
    <property type="entry name" value="ROK"/>
    <property type="match status" value="1"/>
</dbReference>
<dbReference type="InterPro" id="IPR036390">
    <property type="entry name" value="WH_DNA-bd_sf"/>
</dbReference>
<dbReference type="Gene3D" id="1.10.10.10">
    <property type="entry name" value="Winged helix-like DNA-binding domain superfamily/Winged helix DNA-binding domain"/>
    <property type="match status" value="1"/>
</dbReference>
<dbReference type="SUPFAM" id="SSF53067">
    <property type="entry name" value="Actin-like ATPase domain"/>
    <property type="match status" value="1"/>
</dbReference>
<reference evidence="3" key="1">
    <citation type="submission" date="2023-07" db="EMBL/GenBank/DDBJ databases">
        <authorList>
            <person name="Colorado M.A."/>
            <person name="Villamil L.M."/>
            <person name="Melo J.F."/>
            <person name="Rodriguez J.A."/>
            <person name="Ruiz R.Y."/>
        </authorList>
    </citation>
    <scope>NUCLEOTIDE SEQUENCE [LARGE SCALE GENOMIC DNA]</scope>
    <source>
        <strain evidence="3">C33</strain>
    </source>
</reference>
<protein>
    <submittedName>
        <fullName evidence="2">ROK family protein</fullName>
    </submittedName>
</protein>
<dbReference type="EMBL" id="JAVIKH010000018">
    <property type="protein sequence ID" value="MDX8337037.1"/>
    <property type="molecule type" value="Genomic_DNA"/>
</dbReference>
<comment type="similarity">
    <text evidence="1">Belongs to the ROK (NagC/XylR) family.</text>
</comment>
<dbReference type="RefSeq" id="WP_320314391.1">
    <property type="nucleotide sequence ID" value="NZ_JAVIKH010000018.1"/>
</dbReference>
<evidence type="ECO:0000313" key="2">
    <source>
        <dbReference type="EMBL" id="MDX8337037.1"/>
    </source>
</evidence>
<comment type="caution">
    <text evidence="2">The sequence shown here is derived from an EMBL/GenBank/DDBJ whole genome shotgun (WGS) entry which is preliminary data.</text>
</comment>
<proteinExistence type="inferred from homology"/>
<dbReference type="InterPro" id="IPR043129">
    <property type="entry name" value="ATPase_NBD"/>
</dbReference>
<dbReference type="PANTHER" id="PTHR18964">
    <property type="entry name" value="ROK (REPRESSOR, ORF, KINASE) FAMILY"/>
    <property type="match status" value="1"/>
</dbReference>
<dbReference type="Proteomes" id="UP001279681">
    <property type="component" value="Unassembled WGS sequence"/>
</dbReference>
<gene>
    <name evidence="2" type="ORF">RFV38_11095</name>
</gene>
<keyword evidence="3" id="KW-1185">Reference proteome</keyword>
<organism evidence="2 3">
    <name type="scientific">Candidatus Cetobacterium colombiensis</name>
    <dbReference type="NCBI Taxonomy" id="3073100"/>
    <lineage>
        <taxon>Bacteria</taxon>
        <taxon>Fusobacteriati</taxon>
        <taxon>Fusobacteriota</taxon>
        <taxon>Fusobacteriia</taxon>
        <taxon>Fusobacteriales</taxon>
        <taxon>Fusobacteriaceae</taxon>
        <taxon>Cetobacterium</taxon>
    </lineage>
</organism>
<dbReference type="SUPFAM" id="SSF46785">
    <property type="entry name" value="Winged helix' DNA-binding domain"/>
    <property type="match status" value="1"/>
</dbReference>
<name>A0ABU4WBX4_9FUSO</name>
<evidence type="ECO:0000256" key="1">
    <source>
        <dbReference type="ARBA" id="ARBA00006479"/>
    </source>
</evidence>
<dbReference type="PANTHER" id="PTHR18964:SF149">
    <property type="entry name" value="BIFUNCTIONAL UDP-N-ACETYLGLUCOSAMINE 2-EPIMERASE_N-ACETYLMANNOSAMINE KINASE"/>
    <property type="match status" value="1"/>
</dbReference>
<dbReference type="CDD" id="cd23763">
    <property type="entry name" value="ASKHA_ATPase_ROK"/>
    <property type="match status" value="1"/>
</dbReference>
<accession>A0ABU4WBX4</accession>
<dbReference type="InterPro" id="IPR000600">
    <property type="entry name" value="ROK"/>
</dbReference>